<dbReference type="Proteomes" id="UP000027982">
    <property type="component" value="Chromosome"/>
</dbReference>
<accession>A0A068NU71</accession>
<dbReference type="RefSeq" id="WP_158409182.1">
    <property type="nucleotide sequence ID" value="NZ_CP007139.1"/>
</dbReference>
<dbReference type="HOGENOM" id="CLU_3099046_0_0_0"/>
<dbReference type="AlphaFoldDB" id="A0A068NU71"/>
<sequence length="51" mass="5459">MSYRIEVETQVGQDGMVHVDIPDVEPGQGVRVVVEDTPIAAGQERVSGNPP</sequence>
<reference evidence="1 2" key="1">
    <citation type="journal article" date="2014" name="PLoS ONE">
        <title>The first complete genome sequence of the class fimbriimonadia in the phylum armatimonadetes.</title>
        <authorList>
            <person name="Hu Z.Y."/>
            <person name="Wang Y.Z."/>
            <person name="Im W.T."/>
            <person name="Wang S.Y."/>
            <person name="Zhao G.P."/>
            <person name="Zheng H.J."/>
            <person name="Quan Z.X."/>
        </authorList>
    </citation>
    <scope>NUCLEOTIDE SEQUENCE [LARGE SCALE GENOMIC DNA]</scope>
    <source>
        <strain evidence="1">Gsoil 348</strain>
    </source>
</reference>
<keyword evidence="2" id="KW-1185">Reference proteome</keyword>
<protein>
    <submittedName>
        <fullName evidence="1">Uncharacterized protein</fullName>
    </submittedName>
</protein>
<evidence type="ECO:0000313" key="2">
    <source>
        <dbReference type="Proteomes" id="UP000027982"/>
    </source>
</evidence>
<name>A0A068NU71_FIMGI</name>
<evidence type="ECO:0000313" key="1">
    <source>
        <dbReference type="EMBL" id="AIE85149.1"/>
    </source>
</evidence>
<gene>
    <name evidence="1" type="ORF">OP10G_1781</name>
</gene>
<dbReference type="KEGG" id="fgi:OP10G_1781"/>
<proteinExistence type="predicted"/>
<dbReference type="EMBL" id="CP007139">
    <property type="protein sequence ID" value="AIE85149.1"/>
    <property type="molecule type" value="Genomic_DNA"/>
</dbReference>
<organism evidence="1 2">
    <name type="scientific">Fimbriimonas ginsengisoli Gsoil 348</name>
    <dbReference type="NCBI Taxonomy" id="661478"/>
    <lineage>
        <taxon>Bacteria</taxon>
        <taxon>Bacillati</taxon>
        <taxon>Armatimonadota</taxon>
        <taxon>Fimbriimonadia</taxon>
        <taxon>Fimbriimonadales</taxon>
        <taxon>Fimbriimonadaceae</taxon>
        <taxon>Fimbriimonas</taxon>
    </lineage>
</organism>